<evidence type="ECO:0000313" key="6">
    <source>
        <dbReference type="EMBL" id="MBS3180970.1"/>
    </source>
</evidence>
<feature type="domain" description="DNA methylase N-4/N-6" evidence="5">
    <location>
        <begin position="121"/>
        <end position="481"/>
    </location>
</feature>
<evidence type="ECO:0000256" key="2">
    <source>
        <dbReference type="ARBA" id="ARBA00022603"/>
    </source>
</evidence>
<name>A0ABS5M1A0_9MICO</name>
<evidence type="ECO:0000256" key="1">
    <source>
        <dbReference type="ARBA" id="ARBA00006594"/>
    </source>
</evidence>
<proteinExistence type="inferred from homology"/>
<evidence type="ECO:0000256" key="4">
    <source>
        <dbReference type="ARBA" id="ARBA00022691"/>
    </source>
</evidence>
<dbReference type="Gene3D" id="3.40.50.150">
    <property type="entry name" value="Vaccinia Virus protein VP39"/>
    <property type="match status" value="1"/>
</dbReference>
<evidence type="ECO:0000259" key="5">
    <source>
        <dbReference type="Pfam" id="PF01555"/>
    </source>
</evidence>
<keyword evidence="2" id="KW-0489">Methyltransferase</keyword>
<dbReference type="PIRSF" id="PIRSF015855">
    <property type="entry name" value="TypeIII_Mtase_mKpnI"/>
    <property type="match status" value="1"/>
</dbReference>
<dbReference type="InterPro" id="IPR002295">
    <property type="entry name" value="N4/N6-MTase_EcoPI_Mod-like"/>
</dbReference>
<dbReference type="EMBL" id="JAFEVO010000001">
    <property type="protein sequence ID" value="MBS3180970.1"/>
    <property type="molecule type" value="Genomic_DNA"/>
</dbReference>
<accession>A0ABS5M1A0</accession>
<evidence type="ECO:0000313" key="7">
    <source>
        <dbReference type="Proteomes" id="UP000811492"/>
    </source>
</evidence>
<dbReference type="PROSITE" id="PS00092">
    <property type="entry name" value="N6_MTASE"/>
    <property type="match status" value="1"/>
</dbReference>
<protein>
    <submittedName>
        <fullName evidence="6">Site-specific DNA-methyltransferase</fullName>
    </submittedName>
</protein>
<keyword evidence="4" id="KW-0949">S-adenosyl-L-methionine</keyword>
<evidence type="ECO:0000256" key="3">
    <source>
        <dbReference type="ARBA" id="ARBA00022679"/>
    </source>
</evidence>
<dbReference type="InterPro" id="IPR002052">
    <property type="entry name" value="DNA_methylase_N6_adenine_CS"/>
</dbReference>
<dbReference type="Proteomes" id="UP000811492">
    <property type="component" value="Unassembled WGS sequence"/>
</dbReference>
<comment type="similarity">
    <text evidence="1">Belongs to the N(4)/N(6)-methyltransferase family.</text>
</comment>
<organism evidence="6 7">
    <name type="scientific">Leucobacter manosquensis</name>
    <dbReference type="NCBI Taxonomy" id="2810611"/>
    <lineage>
        <taxon>Bacteria</taxon>
        <taxon>Bacillati</taxon>
        <taxon>Actinomycetota</taxon>
        <taxon>Actinomycetes</taxon>
        <taxon>Micrococcales</taxon>
        <taxon>Microbacteriaceae</taxon>
        <taxon>Leucobacter</taxon>
    </lineage>
</organism>
<reference evidence="6 7" key="1">
    <citation type="submission" date="2021-02" db="EMBL/GenBank/DDBJ databases">
        <title>Draft genome and description of Leucobacter sp nov strain Marseille-Q4368.</title>
        <authorList>
            <person name="Boxberger M."/>
            <person name="La Scola B."/>
        </authorList>
    </citation>
    <scope>NUCLEOTIDE SEQUENCE [LARGE SCALE GENOMIC DNA]</scope>
    <source>
        <strain evidence="6 7">Marseille-Q4368</strain>
    </source>
</reference>
<dbReference type="PRINTS" id="PR00506">
    <property type="entry name" value="D21N6MTFRASE"/>
</dbReference>
<keyword evidence="7" id="KW-1185">Reference proteome</keyword>
<dbReference type="SUPFAM" id="SSF53335">
    <property type="entry name" value="S-adenosyl-L-methionine-dependent methyltransferases"/>
    <property type="match status" value="1"/>
</dbReference>
<dbReference type="InterPro" id="IPR002941">
    <property type="entry name" value="DNA_methylase_N4/N6"/>
</dbReference>
<sequence length="652" mass="72721">MEKLRMTSPDLTDANISKLAELFPTVVTETTSADGSAKSTIDFDLLRQELSDHIVEGPQERYQLDWPGKRAAAFAANAPIAKTLRPVREESVDFDTTKNLFIEGDNLEALKLLQESYLGKIKLIYIDPPYNTGNDFVYEDDFAESSAEYLARSGQKSETGERFVANAESNGRFHSDWLSMMYSRMKLARNLLSDDGLVIVAIADHEHGNLRILLDEVFGRDNFLANIVWQGGSKNDARFTSQGLDYMLIYARNISRLIDDDVRWTEPKKGHARVMDVAREIWEASGHDAVAATSAFRKRLREMRSELEPAVFRYDQIDDSGRPFQSDNLAKPSATGTSRYDLAHPVTGLPVKMPKEGWRFSPTTMADRIAQGKIIFGPDHTSTPRLKRHLDEMDTQAIKPVFTQERASAAYALKKLLNSDVFPYTKDVDVLAKWISAVTQSDRDAVILDFFAGSGSTGHAVMRLNAADNGNRRFILVQLDETIEHADYGSIPDVARERLRRAGVQVKTEIGQHGSELDVGFRSLHVATSNMVDTHATADDLVQAALSDAIRSVKPDRTDEDLLFQVLLDWGLDLTETIDLKSISGQQVLSVADDSLIACFAAEVSVELVQEIAILHPLRAVFLDSSFATDATRINAEQVFREVSPETEVRTI</sequence>
<dbReference type="InterPro" id="IPR029063">
    <property type="entry name" value="SAM-dependent_MTases_sf"/>
</dbReference>
<comment type="caution">
    <text evidence="6">The sequence shown here is derived from an EMBL/GenBank/DDBJ whole genome shotgun (WGS) entry which is preliminary data.</text>
</comment>
<keyword evidence="3" id="KW-0808">Transferase</keyword>
<dbReference type="Pfam" id="PF01555">
    <property type="entry name" value="N6_N4_Mtase"/>
    <property type="match status" value="1"/>
</dbReference>
<gene>
    <name evidence="6" type="ORF">JSQ98_01925</name>
</gene>